<feature type="transmembrane region" description="Helical" evidence="6">
    <location>
        <begin position="488"/>
        <end position="508"/>
    </location>
</feature>
<dbReference type="PANTHER" id="PTHR23241">
    <property type="entry name" value="LATE EMBRYOGENESIS ABUNDANT PLANTS LEA-RELATED"/>
    <property type="match status" value="1"/>
</dbReference>
<feature type="region of interest" description="Disordered" evidence="5">
    <location>
        <begin position="172"/>
        <end position="247"/>
    </location>
</feature>
<feature type="domain" description="TMEM205-like" evidence="8">
    <location>
        <begin position="489"/>
        <end position="583"/>
    </location>
</feature>
<feature type="compositionally biased region" description="Low complexity" evidence="5">
    <location>
        <begin position="203"/>
        <end position="219"/>
    </location>
</feature>
<dbReference type="GO" id="GO:0016020">
    <property type="term" value="C:membrane"/>
    <property type="evidence" value="ECO:0007669"/>
    <property type="project" value="UniProtKB-SubCell"/>
</dbReference>
<feature type="chain" id="PRO_5043158325" description="TMEM205-like domain-containing protein" evidence="7">
    <location>
        <begin position="21"/>
        <end position="639"/>
    </location>
</feature>
<dbReference type="Proteomes" id="UP000006727">
    <property type="component" value="Chromosome 4"/>
</dbReference>
<evidence type="ECO:0000256" key="7">
    <source>
        <dbReference type="SAM" id="SignalP"/>
    </source>
</evidence>
<dbReference type="OMA" id="AKEGMAH"/>
<organism evidence="9">
    <name type="scientific">Physcomitrium patens</name>
    <name type="common">Spreading-leaved earth moss</name>
    <name type="synonym">Physcomitrella patens</name>
    <dbReference type="NCBI Taxonomy" id="3218"/>
    <lineage>
        <taxon>Eukaryota</taxon>
        <taxon>Viridiplantae</taxon>
        <taxon>Streptophyta</taxon>
        <taxon>Embryophyta</taxon>
        <taxon>Bryophyta</taxon>
        <taxon>Bryophytina</taxon>
        <taxon>Bryopsida</taxon>
        <taxon>Funariidae</taxon>
        <taxon>Funariales</taxon>
        <taxon>Funariaceae</taxon>
        <taxon>Physcomitrium</taxon>
    </lineage>
</organism>
<keyword evidence="11" id="KW-1185">Reference proteome</keyword>
<reference evidence="10" key="3">
    <citation type="submission" date="2020-12" db="UniProtKB">
        <authorList>
            <consortium name="EnsemblPlants"/>
        </authorList>
    </citation>
    <scope>IDENTIFICATION</scope>
</reference>
<evidence type="ECO:0000313" key="9">
    <source>
        <dbReference type="EMBL" id="PNR55502.1"/>
    </source>
</evidence>
<dbReference type="EMBL" id="ABEU02000004">
    <property type="protein sequence ID" value="PNR55502.1"/>
    <property type="molecule type" value="Genomic_DNA"/>
</dbReference>
<accession>A0A2K1KNZ7</accession>
<comment type="subcellular location">
    <subcellularLocation>
        <location evidence="1">Membrane</location>
    </subcellularLocation>
</comment>
<dbReference type="PaxDb" id="3218-PP1S13_112V6.1"/>
<dbReference type="OrthoDB" id="1641132at2759"/>
<evidence type="ECO:0000256" key="1">
    <source>
        <dbReference type="ARBA" id="ARBA00004370"/>
    </source>
</evidence>
<evidence type="ECO:0000313" key="10">
    <source>
        <dbReference type="EnsemblPlants" id="Pp3c4_18020V3.1"/>
    </source>
</evidence>
<dbReference type="EnsemblPlants" id="Pp3c4_18020V3.2">
    <property type="protein sequence ID" value="Pp3c4_18020V3.2"/>
    <property type="gene ID" value="Pp3c4_18020"/>
</dbReference>
<feature type="compositionally biased region" description="Basic and acidic residues" evidence="5">
    <location>
        <begin position="172"/>
        <end position="200"/>
    </location>
</feature>
<evidence type="ECO:0000313" key="11">
    <source>
        <dbReference type="Proteomes" id="UP000006727"/>
    </source>
</evidence>
<gene>
    <name evidence="10" type="primary">LOC112281609</name>
    <name evidence="9" type="ORF">PHYPA_006399</name>
</gene>
<dbReference type="KEGG" id="ppp:112281609"/>
<dbReference type="Gramene" id="Pp3c4_18020V3.1">
    <property type="protein sequence ID" value="Pp3c4_18020V3.1"/>
    <property type="gene ID" value="Pp3c4_18020"/>
</dbReference>
<evidence type="ECO:0000256" key="3">
    <source>
        <dbReference type="ARBA" id="ARBA00022989"/>
    </source>
</evidence>
<evidence type="ECO:0000256" key="2">
    <source>
        <dbReference type="ARBA" id="ARBA00022692"/>
    </source>
</evidence>
<feature type="transmembrane region" description="Helical" evidence="6">
    <location>
        <begin position="528"/>
        <end position="547"/>
    </location>
</feature>
<proteinExistence type="predicted"/>
<dbReference type="RefSeq" id="XP_024374030.1">
    <property type="nucleotide sequence ID" value="XM_024518262.2"/>
</dbReference>
<protein>
    <recommendedName>
        <fullName evidence="8">TMEM205-like domain-containing protein</fullName>
    </recommendedName>
</protein>
<feature type="compositionally biased region" description="Polar residues" evidence="5">
    <location>
        <begin position="378"/>
        <end position="395"/>
    </location>
</feature>
<feature type="transmembrane region" description="Helical" evidence="6">
    <location>
        <begin position="610"/>
        <end position="630"/>
    </location>
</feature>
<feature type="region of interest" description="Disordered" evidence="5">
    <location>
        <begin position="378"/>
        <end position="398"/>
    </location>
</feature>
<dbReference type="InterPro" id="IPR025423">
    <property type="entry name" value="TMEM205-like"/>
</dbReference>
<dbReference type="Gene3D" id="6.10.280.100">
    <property type="match status" value="1"/>
</dbReference>
<keyword evidence="2 6" id="KW-0812">Transmembrane</keyword>
<dbReference type="InterPro" id="IPR053009">
    <property type="entry name" value="Xanthocillin_Biosynth-Assoc"/>
</dbReference>
<name>A0A2K1KNZ7_PHYPA</name>
<keyword evidence="4 6" id="KW-0472">Membrane</keyword>
<dbReference type="AlphaFoldDB" id="A0A2K1KNZ7"/>
<evidence type="ECO:0000259" key="8">
    <source>
        <dbReference type="Pfam" id="PF13664"/>
    </source>
</evidence>
<evidence type="ECO:0000256" key="6">
    <source>
        <dbReference type="SAM" id="Phobius"/>
    </source>
</evidence>
<dbReference type="Pfam" id="PF13664">
    <property type="entry name" value="DUF4149"/>
    <property type="match status" value="1"/>
</dbReference>
<evidence type="ECO:0000256" key="4">
    <source>
        <dbReference type="ARBA" id="ARBA00023136"/>
    </source>
</evidence>
<reference evidence="9 11" key="2">
    <citation type="journal article" date="2018" name="Plant J.">
        <title>The Physcomitrella patens chromosome-scale assembly reveals moss genome structure and evolution.</title>
        <authorList>
            <person name="Lang D."/>
            <person name="Ullrich K.K."/>
            <person name="Murat F."/>
            <person name="Fuchs J."/>
            <person name="Jenkins J."/>
            <person name="Haas F.B."/>
            <person name="Piednoel M."/>
            <person name="Gundlach H."/>
            <person name="Van Bel M."/>
            <person name="Meyberg R."/>
            <person name="Vives C."/>
            <person name="Morata J."/>
            <person name="Symeonidi A."/>
            <person name="Hiss M."/>
            <person name="Muchero W."/>
            <person name="Kamisugi Y."/>
            <person name="Saleh O."/>
            <person name="Blanc G."/>
            <person name="Decker E.L."/>
            <person name="van Gessel N."/>
            <person name="Grimwood J."/>
            <person name="Hayes R.D."/>
            <person name="Graham S.W."/>
            <person name="Gunter L.E."/>
            <person name="McDaniel S.F."/>
            <person name="Hoernstein S.N.W."/>
            <person name="Larsson A."/>
            <person name="Li F.W."/>
            <person name="Perroud P.F."/>
            <person name="Phillips J."/>
            <person name="Ranjan P."/>
            <person name="Rokshar D.S."/>
            <person name="Rothfels C.J."/>
            <person name="Schneider L."/>
            <person name="Shu S."/>
            <person name="Stevenson D.W."/>
            <person name="Thummler F."/>
            <person name="Tillich M."/>
            <person name="Villarreal Aguilar J.C."/>
            <person name="Widiez T."/>
            <person name="Wong G.K."/>
            <person name="Wymore A."/>
            <person name="Zhang Y."/>
            <person name="Zimmer A.D."/>
            <person name="Quatrano R.S."/>
            <person name="Mayer K.F.X."/>
            <person name="Goodstein D."/>
            <person name="Casacuberta J.M."/>
            <person name="Vandepoele K."/>
            <person name="Reski R."/>
            <person name="Cuming A.C."/>
            <person name="Tuskan G.A."/>
            <person name="Maumus F."/>
            <person name="Salse J."/>
            <person name="Schmutz J."/>
            <person name="Rensing S.A."/>
        </authorList>
    </citation>
    <scope>NUCLEOTIDE SEQUENCE [LARGE SCALE GENOMIC DNA]</scope>
    <source>
        <strain evidence="10 11">cv. Gransden 2004</strain>
    </source>
</reference>
<feature type="compositionally biased region" description="Polar residues" evidence="5">
    <location>
        <begin position="222"/>
        <end position="238"/>
    </location>
</feature>
<dbReference type="Gramene" id="Pp3c4_18020V3.2">
    <property type="protein sequence ID" value="Pp3c4_18020V3.2"/>
    <property type="gene ID" value="Pp3c4_18020"/>
</dbReference>
<feature type="signal peptide" evidence="7">
    <location>
        <begin position="1"/>
        <end position="20"/>
    </location>
</feature>
<feature type="transmembrane region" description="Helical" evidence="6">
    <location>
        <begin position="553"/>
        <end position="572"/>
    </location>
</feature>
<keyword evidence="3 6" id="KW-1133">Transmembrane helix</keyword>
<reference evidence="9 11" key="1">
    <citation type="journal article" date="2008" name="Science">
        <title>The Physcomitrella genome reveals evolutionary insights into the conquest of land by plants.</title>
        <authorList>
            <person name="Rensing S."/>
            <person name="Lang D."/>
            <person name="Zimmer A."/>
            <person name="Terry A."/>
            <person name="Salamov A."/>
            <person name="Shapiro H."/>
            <person name="Nishiyama T."/>
            <person name="Perroud P.-F."/>
            <person name="Lindquist E."/>
            <person name="Kamisugi Y."/>
            <person name="Tanahashi T."/>
            <person name="Sakakibara K."/>
            <person name="Fujita T."/>
            <person name="Oishi K."/>
            <person name="Shin-I T."/>
            <person name="Kuroki Y."/>
            <person name="Toyoda A."/>
            <person name="Suzuki Y."/>
            <person name="Hashimoto A."/>
            <person name="Yamaguchi K."/>
            <person name="Sugano A."/>
            <person name="Kohara Y."/>
            <person name="Fujiyama A."/>
            <person name="Anterola A."/>
            <person name="Aoki S."/>
            <person name="Ashton N."/>
            <person name="Barbazuk W.B."/>
            <person name="Barker E."/>
            <person name="Bennetzen J."/>
            <person name="Bezanilla M."/>
            <person name="Blankenship R."/>
            <person name="Cho S.H."/>
            <person name="Dutcher S."/>
            <person name="Estelle M."/>
            <person name="Fawcett J.A."/>
            <person name="Gundlach H."/>
            <person name="Hanada K."/>
            <person name="Heyl A."/>
            <person name="Hicks K.A."/>
            <person name="Hugh J."/>
            <person name="Lohr M."/>
            <person name="Mayer K."/>
            <person name="Melkozernov A."/>
            <person name="Murata T."/>
            <person name="Nelson D."/>
            <person name="Pils B."/>
            <person name="Prigge M."/>
            <person name="Reiss B."/>
            <person name="Renner T."/>
            <person name="Rombauts S."/>
            <person name="Rushton P."/>
            <person name="Sanderfoot A."/>
            <person name="Schween G."/>
            <person name="Shiu S.-H."/>
            <person name="Stueber K."/>
            <person name="Theodoulou F.L."/>
            <person name="Tu H."/>
            <person name="Van de Peer Y."/>
            <person name="Verrier P.J."/>
            <person name="Waters E."/>
            <person name="Wood A."/>
            <person name="Yang L."/>
            <person name="Cove D."/>
            <person name="Cuming A."/>
            <person name="Hasebe M."/>
            <person name="Lucas S."/>
            <person name="Mishler D.B."/>
            <person name="Reski R."/>
            <person name="Grigoriev I."/>
            <person name="Quatrano R.S."/>
            <person name="Boore J.L."/>
        </authorList>
    </citation>
    <scope>NUCLEOTIDE SEQUENCE [LARGE SCALE GENOMIC DNA]</scope>
    <source>
        <strain evidence="10 11">cv. Gransden 2004</strain>
    </source>
</reference>
<dbReference type="EnsemblPlants" id="Pp3c4_18020V3.1">
    <property type="protein sequence ID" value="Pp3c4_18020V3.1"/>
    <property type="gene ID" value="Pp3c4_18020"/>
</dbReference>
<evidence type="ECO:0000256" key="5">
    <source>
        <dbReference type="SAM" id="MobiDB-lite"/>
    </source>
</evidence>
<sequence>MTRVLGFTVLVILLFAGSEALLHDRKPATSGEAAKEYAKEVVRDTADATKNAGNAIKQTANAAYETTADAAKTVTGGRKDATSTGATGAAYRDSAGRYVEDSATTTQSKAADAAGAVKKFAESTTETAADTARAAAEKASQGATATKDAAVDTAQAAWDKAAVAYDATADKLGETSNKDSDTPRNIRDKVWGQPDSEKTYTQRASETAEAAGDAARRAGQNVRDSTSRAFDSTTNTLGTPVRDQGRDQGVLDKAGEYFQDAKHNVNNGAEATKDAAMRAGQATRDTTYRTMGYEAPSDQGYGSRAYESARDASASAYETGKEKLGNIIEILGWRKAAEHEHNSRSPYDVLVGNTRYVWHQTPSSEDSYYQKVKDTLSGATDTTSSKAGQAANTASDMAARAKDTTMDAANQAAESIGDVTGRANDALKDTAQRAKGAVTDMTGETGETTSDYQRRAKQVFGAGAAAVGAHKLSARSGRFRKALRFLQLLTYAVTFGSAIWMTFISGRILSRTIPREQFRNVQTKMFPYYLKSLVAGQSALALFSVLTRGSSKWSLLGFVLLIGSAAYNAFVLEPKTTKVYHERLRVEKEEGRGLHTSSDLPEKQKKFNEVHGFSAILNLLSVAGLTYHGWNIVSELVAH</sequence>
<dbReference type="GeneID" id="112281609"/>
<dbReference type="PANTHER" id="PTHR23241:SF102">
    <property type="entry name" value="LD23009P"/>
    <property type="match status" value="1"/>
</dbReference>
<keyword evidence="7" id="KW-0732">Signal</keyword>